<evidence type="ECO:0000313" key="2">
    <source>
        <dbReference type="EMBL" id="SHI81802.1"/>
    </source>
</evidence>
<dbReference type="InterPro" id="IPR026341">
    <property type="entry name" value="T9SS_type_B"/>
</dbReference>
<evidence type="ECO:0000256" key="1">
    <source>
        <dbReference type="SAM" id="SignalP"/>
    </source>
</evidence>
<evidence type="ECO:0000313" key="3">
    <source>
        <dbReference type="Proteomes" id="UP000184172"/>
    </source>
</evidence>
<gene>
    <name evidence="2" type="ORF">SAMN04487908_1063</name>
</gene>
<sequence>MVNHLFKTCVLFSVLFWVSFVQSQNITVDANTYTPQQLVESILIDSGCIDNVQITNAVGGGFQDSDKSYGYFNANGSDFPFEKGVVLSTGKLANVPGPNTTLSDDDAPGWIGDPDLEAALGIHNTTNATIIEFDFVPNADNIRFRYIFASEEYQQGDPNTCRYSDAFAFLIKPVGGSYNNIALVPGTNTPVQVTTVHSGIPGSCPPINETYFEGWNGPNAPINFNGQTKVLIAESPVTIDQAYHIKLVIADEGNHRYDSAVFLEGGSFNIAANLGPDRSFVTNNPLCEDEIYILDATPVGNNPVGYKWFRNDVLLTGETSAELTVTTEGVYKVEIDFGNNCIAIDEVLIEFDGPVAAQNTDLYQCDFVNNGRATFNLFNAEAAVIDGNPLLRVYSFHRSFANAEANFDPIPNPRSYTNTQPDEVVFARVVSDYGCVGVAEVTLKVTTNTVSPFQLVACSNEGTPGYATFNLSEVSSELIALFGSNSNVKYYRSYADAIAQRNQLSVPFVNTQAGIQTIFARISGNEGCLGTAEVNLRVINTPEFESPDTFTYCVNKFPAEITLSSGLIGTITDTEFLWSTGSTEPQIEVNEAGTYTVTVTRFRTIDGETYTCTSTRTITVVDSEPLQVSYTLQGEYGNQTLTVSVSGTGDYLYALNDGPFQESNVFENLELGRYLLTVREVDGCQSVTIPVSVVGYPNFFTPNNDGYHDFWQLRGLNGNNMQLKQVLIFDRFGKFLHSLDLEGIGWDGTYNGEKLPSSDYWFRAIFMDGSVYKGHFTLKR</sequence>
<feature type="signal peptide" evidence="1">
    <location>
        <begin position="1"/>
        <end position="23"/>
    </location>
</feature>
<proteinExistence type="predicted"/>
<dbReference type="NCBIfam" id="NF038133">
    <property type="entry name" value="choice_anch_L"/>
    <property type="match status" value="1"/>
</dbReference>
<dbReference type="RefSeq" id="WP_073216095.1">
    <property type="nucleotide sequence ID" value="NZ_FNNS01000001.1"/>
</dbReference>
<reference evidence="3" key="1">
    <citation type="submission" date="2016-11" db="EMBL/GenBank/DDBJ databases">
        <authorList>
            <person name="Varghese N."/>
            <person name="Submissions S."/>
        </authorList>
    </citation>
    <scope>NUCLEOTIDE SEQUENCE [LARGE SCALE GENOMIC DNA]</scope>
    <source>
        <strain evidence="3">DSM 26349</strain>
    </source>
</reference>
<keyword evidence="3" id="KW-1185">Reference proteome</keyword>
<feature type="chain" id="PRO_5009916984" evidence="1">
    <location>
        <begin position="24"/>
        <end position="780"/>
    </location>
</feature>
<dbReference type="EMBL" id="FQYV01000006">
    <property type="protein sequence ID" value="SHI81802.1"/>
    <property type="molecule type" value="Genomic_DNA"/>
</dbReference>
<dbReference type="NCBIfam" id="TIGR04131">
    <property type="entry name" value="Bac_Flav_CTERM"/>
    <property type="match status" value="1"/>
</dbReference>
<name>A0A1M6E8L4_9FLAO</name>
<dbReference type="OrthoDB" id="9765926at2"/>
<accession>A0A1M6E8L4</accession>
<dbReference type="Proteomes" id="UP000184172">
    <property type="component" value="Unassembled WGS sequence"/>
</dbReference>
<dbReference type="STRING" id="797419.SAMN05216556_10174"/>
<dbReference type="Pfam" id="PF13585">
    <property type="entry name" value="CHU_C"/>
    <property type="match status" value="1"/>
</dbReference>
<protein>
    <submittedName>
        <fullName evidence="2">Gliding motility-associated C-terminal domain-containing protein</fullName>
    </submittedName>
</protein>
<dbReference type="InterPro" id="IPR049804">
    <property type="entry name" value="Choice_anch_L"/>
</dbReference>
<keyword evidence="1" id="KW-0732">Signal</keyword>
<organism evidence="2 3">
    <name type="scientific">Aequorivita viscosa</name>
    <dbReference type="NCBI Taxonomy" id="797419"/>
    <lineage>
        <taxon>Bacteria</taxon>
        <taxon>Pseudomonadati</taxon>
        <taxon>Bacteroidota</taxon>
        <taxon>Flavobacteriia</taxon>
        <taxon>Flavobacteriales</taxon>
        <taxon>Flavobacteriaceae</taxon>
        <taxon>Aequorivita</taxon>
    </lineage>
</organism>
<dbReference type="AlphaFoldDB" id="A0A1M6E8L4"/>